<evidence type="ECO:0000256" key="1">
    <source>
        <dbReference type="SAM" id="Phobius"/>
    </source>
</evidence>
<feature type="transmembrane region" description="Helical" evidence="1">
    <location>
        <begin position="58"/>
        <end position="76"/>
    </location>
</feature>
<organism evidence="2 3">
    <name type="scientific">Hymenobacter crusticola</name>
    <dbReference type="NCBI Taxonomy" id="1770526"/>
    <lineage>
        <taxon>Bacteria</taxon>
        <taxon>Pseudomonadati</taxon>
        <taxon>Bacteroidota</taxon>
        <taxon>Cytophagia</taxon>
        <taxon>Cytophagales</taxon>
        <taxon>Hymenobacteraceae</taxon>
        <taxon>Hymenobacter</taxon>
    </lineage>
</organism>
<keyword evidence="1" id="KW-0472">Membrane</keyword>
<keyword evidence="3" id="KW-1185">Reference proteome</keyword>
<protein>
    <submittedName>
        <fullName evidence="2">Uncharacterized protein</fullName>
    </submittedName>
</protein>
<dbReference type="EMBL" id="MTSE01000022">
    <property type="protein sequence ID" value="OUJ70458.1"/>
    <property type="molecule type" value="Genomic_DNA"/>
</dbReference>
<evidence type="ECO:0000313" key="3">
    <source>
        <dbReference type="Proteomes" id="UP000194873"/>
    </source>
</evidence>
<dbReference type="InterPro" id="IPR025363">
    <property type="entry name" value="DUF4267"/>
</dbReference>
<accession>A0A2C9ZU47</accession>
<comment type="caution">
    <text evidence="2">The sequence shown here is derived from an EMBL/GenBank/DDBJ whole genome shotgun (WGS) entry which is preliminary data.</text>
</comment>
<proteinExistence type="predicted"/>
<dbReference type="OrthoDB" id="72027at2"/>
<dbReference type="Proteomes" id="UP000194873">
    <property type="component" value="Unassembled WGS sequence"/>
</dbReference>
<dbReference type="AlphaFoldDB" id="A0A2C9ZU47"/>
<evidence type="ECO:0000313" key="2">
    <source>
        <dbReference type="EMBL" id="OUJ70458.1"/>
    </source>
</evidence>
<feature type="transmembrane region" description="Helical" evidence="1">
    <location>
        <begin position="88"/>
        <end position="113"/>
    </location>
</feature>
<keyword evidence="1" id="KW-0812">Transmembrane</keyword>
<name>A0A2C9ZU47_9BACT</name>
<gene>
    <name evidence="2" type="ORF">BXP70_24160</name>
</gene>
<dbReference type="Pfam" id="PF14087">
    <property type="entry name" value="DUF4267"/>
    <property type="match status" value="1"/>
</dbReference>
<sequence length="162" mass="17712">MAGAFYWSRTGAKGFGVFLPPTDTQYAFHYAKGIRNVFSGLLLALFTGLGYDRPLAWVLLLGTLIPCVNLTVAQAQPTAPLTLQMPHLLTIVLLLGLMASFIIMPHPATLAVAQFGLSLRSRLPSTHHEPVLLCQADGAGLTQQRRRVWHRRLRRPPCSAAG</sequence>
<dbReference type="RefSeq" id="WP_086596686.1">
    <property type="nucleotide sequence ID" value="NZ_MTSE01000022.1"/>
</dbReference>
<reference evidence="2 3" key="1">
    <citation type="submission" date="2017-01" db="EMBL/GenBank/DDBJ databases">
        <title>A new Hymenobacter.</title>
        <authorList>
            <person name="Liang Y."/>
            <person name="Feng F."/>
        </authorList>
    </citation>
    <scope>NUCLEOTIDE SEQUENCE [LARGE SCALE GENOMIC DNA]</scope>
    <source>
        <strain evidence="2">MIMBbqt21</strain>
    </source>
</reference>
<keyword evidence="1" id="KW-1133">Transmembrane helix</keyword>